<comment type="caution">
    <text evidence="2">The sequence shown here is derived from an EMBL/GenBank/DDBJ whole genome shotgun (WGS) entry which is preliminary data.</text>
</comment>
<evidence type="ECO:0000256" key="1">
    <source>
        <dbReference type="SAM" id="MobiDB-lite"/>
    </source>
</evidence>
<evidence type="ECO:0000313" key="3">
    <source>
        <dbReference type="Proteomes" id="UP001355206"/>
    </source>
</evidence>
<evidence type="ECO:0000313" key="2">
    <source>
        <dbReference type="EMBL" id="MEE7493205.1"/>
    </source>
</evidence>
<feature type="compositionally biased region" description="Low complexity" evidence="1">
    <location>
        <begin position="98"/>
        <end position="132"/>
    </location>
</feature>
<feature type="compositionally biased region" description="Low complexity" evidence="1">
    <location>
        <begin position="45"/>
        <end position="61"/>
    </location>
</feature>
<keyword evidence="3" id="KW-1185">Reference proteome</keyword>
<accession>A0ABU7TVI3</accession>
<organism evidence="2 3">
    <name type="scientific">Methylobacterium oryzae</name>
    <dbReference type="NCBI Taxonomy" id="334852"/>
    <lineage>
        <taxon>Bacteria</taxon>
        <taxon>Pseudomonadati</taxon>
        <taxon>Pseudomonadota</taxon>
        <taxon>Alphaproteobacteria</taxon>
        <taxon>Hyphomicrobiales</taxon>
        <taxon>Methylobacteriaceae</taxon>
        <taxon>Methylobacterium</taxon>
    </lineage>
</organism>
<evidence type="ECO:0008006" key="4">
    <source>
        <dbReference type="Google" id="ProtNLM"/>
    </source>
</evidence>
<feature type="region of interest" description="Disordered" evidence="1">
    <location>
        <begin position="152"/>
        <end position="177"/>
    </location>
</feature>
<dbReference type="EMBL" id="MLCA01000012">
    <property type="protein sequence ID" value="MEE7493205.1"/>
    <property type="molecule type" value="Genomic_DNA"/>
</dbReference>
<reference evidence="2 3" key="1">
    <citation type="journal article" date="2012" name="Genet. Mol. Biol.">
        <title>Analysis of 16S rRNA and mxaF genes revealing insights into Methylobacterium niche-specific plant association.</title>
        <authorList>
            <person name="Dourado M.N."/>
            <person name="Andreote F.D."/>
            <person name="Dini-Andreote F."/>
            <person name="Conti R."/>
            <person name="Araujo J.M."/>
            <person name="Araujo W.L."/>
        </authorList>
    </citation>
    <scope>NUCLEOTIDE SEQUENCE [LARGE SCALE GENOMIC DNA]</scope>
    <source>
        <strain evidence="2 3">TC3-10</strain>
    </source>
</reference>
<proteinExistence type="predicted"/>
<feature type="region of interest" description="Disordered" evidence="1">
    <location>
        <begin position="98"/>
        <end position="138"/>
    </location>
</feature>
<feature type="region of interest" description="Disordered" evidence="1">
    <location>
        <begin position="1"/>
        <end position="61"/>
    </location>
</feature>
<protein>
    <recommendedName>
        <fullName evidence="4">Peptidoglycan-binding protein</fullName>
    </recommendedName>
</protein>
<name>A0ABU7TVI3_9HYPH</name>
<gene>
    <name evidence="2" type="ORF">MOTC310_23200</name>
</gene>
<dbReference type="Proteomes" id="UP001355206">
    <property type="component" value="Unassembled WGS sequence"/>
</dbReference>
<sequence length="177" mass="17638">MRVAMNAVSGPPAGLSTSLTQRVLDGSTPHSEPATGVAAGEADRASSSSAATAPSAPALDPARIRDRIDALIDKQITAGRITGDQGGVLRQLLTAPESGAAAGPADAAAPSSRPASAGTPDASGDPAASGDARLSPSETLASFIQQMQRAQSRTIGYGSDGARNTDLASSRLLDFNT</sequence>